<organism evidence="19 20">
    <name type="scientific">Metschnikowia bicuspidata var. bicuspidata NRRL YB-4993</name>
    <dbReference type="NCBI Taxonomy" id="869754"/>
    <lineage>
        <taxon>Eukaryota</taxon>
        <taxon>Fungi</taxon>
        <taxon>Dikarya</taxon>
        <taxon>Ascomycota</taxon>
        <taxon>Saccharomycotina</taxon>
        <taxon>Pichiomycetes</taxon>
        <taxon>Metschnikowiaceae</taxon>
        <taxon>Metschnikowia</taxon>
    </lineage>
</organism>
<comment type="function">
    <text evidence="17">DNA polymerase II participates in chromosomal DNA replication.</text>
</comment>
<dbReference type="EC" id="2.7.7.7" evidence="17"/>
<dbReference type="GO" id="GO:0051539">
    <property type="term" value="F:4 iron, 4 sulfur cluster binding"/>
    <property type="evidence" value="ECO:0007669"/>
    <property type="project" value="UniProtKB-KW"/>
</dbReference>
<dbReference type="Pfam" id="PF08490">
    <property type="entry name" value="DUF1744"/>
    <property type="match status" value="1"/>
</dbReference>
<dbReference type="GO" id="GO:0045004">
    <property type="term" value="P:DNA replication proofreading"/>
    <property type="evidence" value="ECO:0007669"/>
    <property type="project" value="EnsemblFungi"/>
</dbReference>
<dbReference type="InterPro" id="IPR036397">
    <property type="entry name" value="RNaseH_sf"/>
</dbReference>
<dbReference type="FunFam" id="3.90.1600.10:FF:000006">
    <property type="entry name" value="DNA polymerase epsilon catalytic subunit"/>
    <property type="match status" value="1"/>
</dbReference>
<evidence type="ECO:0000256" key="4">
    <source>
        <dbReference type="ARBA" id="ARBA00022485"/>
    </source>
</evidence>
<dbReference type="GO" id="GO:0006297">
    <property type="term" value="P:nucleotide-excision repair, DNA gap filling"/>
    <property type="evidence" value="ECO:0007669"/>
    <property type="project" value="EnsemblFungi"/>
</dbReference>
<evidence type="ECO:0000256" key="3">
    <source>
        <dbReference type="ARBA" id="ARBA00005755"/>
    </source>
</evidence>
<dbReference type="SUPFAM" id="SSF56672">
    <property type="entry name" value="DNA/RNA polymerases"/>
    <property type="match status" value="1"/>
</dbReference>
<dbReference type="SMART" id="SM01159">
    <property type="entry name" value="DUF1744"/>
    <property type="match status" value="1"/>
</dbReference>
<dbReference type="CDD" id="cd05779">
    <property type="entry name" value="DNA_polB_epsilon_exo"/>
    <property type="match status" value="1"/>
</dbReference>
<dbReference type="InterPro" id="IPR012337">
    <property type="entry name" value="RNaseH-like_sf"/>
</dbReference>
<dbReference type="Pfam" id="PF03104">
    <property type="entry name" value="DNA_pol_B_exo1"/>
    <property type="match status" value="1"/>
</dbReference>
<dbReference type="InterPro" id="IPR042087">
    <property type="entry name" value="DNA_pol_B_thumb"/>
</dbReference>
<dbReference type="GO" id="GO:0003887">
    <property type="term" value="F:DNA-directed DNA polymerase activity"/>
    <property type="evidence" value="ECO:0007669"/>
    <property type="project" value="UniProtKB-KW"/>
</dbReference>
<evidence type="ECO:0000256" key="11">
    <source>
        <dbReference type="ARBA" id="ARBA00022932"/>
    </source>
</evidence>
<evidence type="ECO:0000256" key="2">
    <source>
        <dbReference type="ARBA" id="ARBA00004123"/>
    </source>
</evidence>
<evidence type="ECO:0000256" key="15">
    <source>
        <dbReference type="ARBA" id="ARBA00023242"/>
    </source>
</evidence>
<evidence type="ECO:0000256" key="13">
    <source>
        <dbReference type="ARBA" id="ARBA00023014"/>
    </source>
</evidence>
<dbReference type="InterPro" id="IPR006133">
    <property type="entry name" value="DNA-dir_DNA_pol_B_exonuc"/>
</dbReference>
<dbReference type="STRING" id="869754.A0A1A0H863"/>
<comment type="catalytic activity">
    <reaction evidence="16 17">
        <text>DNA(n) + a 2'-deoxyribonucleoside 5'-triphosphate = DNA(n+1) + diphosphate</text>
        <dbReference type="Rhea" id="RHEA:22508"/>
        <dbReference type="Rhea" id="RHEA-COMP:17339"/>
        <dbReference type="Rhea" id="RHEA-COMP:17340"/>
        <dbReference type="ChEBI" id="CHEBI:33019"/>
        <dbReference type="ChEBI" id="CHEBI:61560"/>
        <dbReference type="ChEBI" id="CHEBI:173112"/>
        <dbReference type="EC" id="2.7.7.7"/>
    </reaction>
</comment>
<evidence type="ECO:0000313" key="20">
    <source>
        <dbReference type="Proteomes" id="UP000092555"/>
    </source>
</evidence>
<dbReference type="GO" id="GO:0043596">
    <property type="term" value="C:nuclear replication fork"/>
    <property type="evidence" value="ECO:0007669"/>
    <property type="project" value="EnsemblFungi"/>
</dbReference>
<dbReference type="InterPro" id="IPR023211">
    <property type="entry name" value="DNA_pol_palm_dom_sf"/>
</dbReference>
<keyword evidence="5 17" id="KW-0808">Transferase</keyword>
<name>A0A1A0H863_9ASCO</name>
<dbReference type="GO" id="GO:0006272">
    <property type="term" value="P:leading strand elongation"/>
    <property type="evidence" value="ECO:0007669"/>
    <property type="project" value="EnsemblFungi"/>
</dbReference>
<dbReference type="SMART" id="SM00486">
    <property type="entry name" value="POLBc"/>
    <property type="match status" value="1"/>
</dbReference>
<evidence type="ECO:0000259" key="18">
    <source>
        <dbReference type="SMART" id="SM01159"/>
    </source>
</evidence>
<dbReference type="CDD" id="cd05535">
    <property type="entry name" value="POLBc_epsilon"/>
    <property type="match status" value="1"/>
</dbReference>
<dbReference type="GO" id="GO:0003697">
    <property type="term" value="F:single-stranded DNA binding"/>
    <property type="evidence" value="ECO:0007669"/>
    <property type="project" value="EnsemblFungi"/>
</dbReference>
<dbReference type="GO" id="GO:0042276">
    <property type="term" value="P:error-prone translesion synthesis"/>
    <property type="evidence" value="ECO:0007669"/>
    <property type="project" value="EnsemblFungi"/>
</dbReference>
<keyword evidence="6 17" id="KW-0548">Nucleotidyltransferase</keyword>
<dbReference type="GeneID" id="30030652"/>
<comment type="similarity">
    <text evidence="3 17">Belongs to the DNA polymerase type-B family.</text>
</comment>
<dbReference type="InterPro" id="IPR006172">
    <property type="entry name" value="DNA-dir_DNA_pol_B"/>
</dbReference>
<keyword evidence="13 17" id="KW-0411">Iron-sulfur</keyword>
<reference evidence="19 20" key="1">
    <citation type="submission" date="2016-05" db="EMBL/GenBank/DDBJ databases">
        <title>Comparative genomics of biotechnologically important yeasts.</title>
        <authorList>
            <consortium name="DOE Joint Genome Institute"/>
            <person name="Riley R."/>
            <person name="Haridas S."/>
            <person name="Wolfe K.H."/>
            <person name="Lopes M.R."/>
            <person name="Hittinger C.T."/>
            <person name="Goker M."/>
            <person name="Salamov A."/>
            <person name="Wisecaver J."/>
            <person name="Long T.M."/>
            <person name="Aerts A.L."/>
            <person name="Barry K."/>
            <person name="Choi C."/>
            <person name="Clum A."/>
            <person name="Coughlan A.Y."/>
            <person name="Deshpande S."/>
            <person name="Douglass A.P."/>
            <person name="Hanson S.J."/>
            <person name="Klenk H.-P."/>
            <person name="LaButti K."/>
            <person name="Lapidus A."/>
            <person name="Lindquist E."/>
            <person name="Lipzen A."/>
            <person name="Meier-kolthoff J.P."/>
            <person name="Ohm R.A."/>
            <person name="Otillar R.P."/>
            <person name="Pangilinan J."/>
            <person name="Peng Y."/>
            <person name="Rokas A."/>
            <person name="Rosa C.A."/>
            <person name="Scheuner C."/>
            <person name="Sibirny A.A."/>
            <person name="Slot J.C."/>
            <person name="Stielow J.B."/>
            <person name="Sun H."/>
            <person name="Kurtzman C.P."/>
            <person name="Blackwell M."/>
            <person name="Grigoriev I.V."/>
            <person name="Jeffries T.W."/>
        </authorList>
    </citation>
    <scope>NUCLEOTIDE SEQUENCE [LARGE SCALE GENOMIC DNA]</scope>
    <source>
        <strain evidence="19 20">NRRL YB-4993</strain>
    </source>
</reference>
<keyword evidence="4 17" id="KW-0004">4Fe-4S</keyword>
<evidence type="ECO:0000256" key="14">
    <source>
        <dbReference type="ARBA" id="ARBA00023125"/>
    </source>
</evidence>
<evidence type="ECO:0000256" key="6">
    <source>
        <dbReference type="ARBA" id="ARBA00022695"/>
    </source>
</evidence>
<dbReference type="GO" id="GO:0031573">
    <property type="term" value="P:mitotic intra-S DNA damage checkpoint signaling"/>
    <property type="evidence" value="ECO:0007669"/>
    <property type="project" value="EnsemblFungi"/>
</dbReference>
<keyword evidence="12 17" id="KW-0408">Iron</keyword>
<dbReference type="GO" id="GO:0033314">
    <property type="term" value="P:mitotic DNA replication checkpoint signaling"/>
    <property type="evidence" value="ECO:0007669"/>
    <property type="project" value="EnsemblFungi"/>
</dbReference>
<dbReference type="GO" id="GO:0006287">
    <property type="term" value="P:base-excision repair, gap-filling"/>
    <property type="evidence" value="ECO:0007669"/>
    <property type="project" value="TreeGrafter"/>
</dbReference>
<dbReference type="Gene3D" id="3.30.420.10">
    <property type="entry name" value="Ribonuclease H-like superfamily/Ribonuclease H"/>
    <property type="match status" value="1"/>
</dbReference>
<evidence type="ECO:0000256" key="5">
    <source>
        <dbReference type="ARBA" id="ARBA00022679"/>
    </source>
</evidence>
<evidence type="ECO:0000256" key="12">
    <source>
        <dbReference type="ARBA" id="ARBA00023004"/>
    </source>
</evidence>
<dbReference type="RefSeq" id="XP_018710733.1">
    <property type="nucleotide sequence ID" value="XM_018857676.1"/>
</dbReference>
<keyword evidence="14 17" id="KW-0238">DNA-binding</keyword>
<dbReference type="InterPro" id="IPR054475">
    <property type="entry name" value="Znf-DPOE"/>
</dbReference>
<dbReference type="GO" id="GO:0006303">
    <property type="term" value="P:double-strand break repair via nonhomologous end joining"/>
    <property type="evidence" value="ECO:0007669"/>
    <property type="project" value="EnsemblFungi"/>
</dbReference>
<dbReference type="FunFam" id="1.10.132.60:FF:000002">
    <property type="entry name" value="DNA polymerase epsilon catalytic subunit"/>
    <property type="match status" value="1"/>
</dbReference>
<evidence type="ECO:0000256" key="1">
    <source>
        <dbReference type="ARBA" id="ARBA00001966"/>
    </source>
</evidence>
<dbReference type="GO" id="GO:0032183">
    <property type="term" value="F:SUMO binding"/>
    <property type="evidence" value="ECO:0007669"/>
    <property type="project" value="EnsemblFungi"/>
</dbReference>
<evidence type="ECO:0000256" key="7">
    <source>
        <dbReference type="ARBA" id="ARBA00022705"/>
    </source>
</evidence>
<dbReference type="FunFam" id="3.30.420.10:FF:000010">
    <property type="entry name" value="DNA polymerase epsilon catalytic subunit"/>
    <property type="match status" value="1"/>
</dbReference>
<dbReference type="InterPro" id="IPR029703">
    <property type="entry name" value="POL2"/>
</dbReference>
<evidence type="ECO:0000256" key="17">
    <source>
        <dbReference type="RuleBase" id="RU365029"/>
    </source>
</evidence>
<dbReference type="Gene3D" id="1.10.132.60">
    <property type="entry name" value="DNA polymerase family B, C-terminal domain"/>
    <property type="match status" value="1"/>
</dbReference>
<dbReference type="GO" id="GO:0003690">
    <property type="term" value="F:double-stranded DNA binding"/>
    <property type="evidence" value="ECO:0007669"/>
    <property type="project" value="EnsemblFungi"/>
</dbReference>
<dbReference type="Pfam" id="PF22634">
    <property type="entry name" value="POL2_thumb"/>
    <property type="match status" value="1"/>
</dbReference>
<dbReference type="GO" id="GO:0035822">
    <property type="term" value="P:gene conversion"/>
    <property type="evidence" value="ECO:0007669"/>
    <property type="project" value="EnsemblFungi"/>
</dbReference>
<keyword evidence="9 17" id="KW-0863">Zinc-finger</keyword>
<comment type="cofactor">
    <cofactor evidence="1 17">
        <name>[4Fe-4S] cluster</name>
        <dbReference type="ChEBI" id="CHEBI:49883"/>
    </cofactor>
</comment>
<dbReference type="GO" id="GO:0008310">
    <property type="term" value="F:single-stranded DNA 3'-5' DNA exonuclease activity"/>
    <property type="evidence" value="ECO:0007669"/>
    <property type="project" value="EnsemblFungi"/>
</dbReference>
<evidence type="ECO:0000256" key="8">
    <source>
        <dbReference type="ARBA" id="ARBA00022723"/>
    </source>
</evidence>
<keyword evidence="10 17" id="KW-0862">Zinc</keyword>
<dbReference type="SUPFAM" id="SSF53098">
    <property type="entry name" value="Ribonuclease H-like"/>
    <property type="match status" value="1"/>
</dbReference>
<keyword evidence="15 17" id="KW-0539">Nucleus</keyword>
<accession>A0A1A0H863</accession>
<dbReference type="GO" id="GO:0000166">
    <property type="term" value="F:nucleotide binding"/>
    <property type="evidence" value="ECO:0007669"/>
    <property type="project" value="InterPro"/>
</dbReference>
<sequence>MSANSNSRYKGSTLARFVKNTSRKPGKVTTRFSVRNRPEPAAAANPMLNDSITRRDMVEKIDALDSMMGFDRFDHGGMDGARPRKGWLVNMHATTVPSEEYLAGYSGVDFYFLDAEGGLFKATIQHDPYFFLMVVPGREAEVEEALKKLLEEHKLKAVARELKDDLAMPNHLVGLRRTLLRLLFHNVSDLLGARRMLTPIIKENQAKRDTRDVFQAFDFTNADNEDLALGEHAGAWSHRTRASDAVSDPTTFIDDLREYDVPFHVRVSIDKNIRVGKWYDVYAMHGAVSLEEDTAKIAFADPVVLAFDIETTKAPLKFPDAKTDQIMMISYMIDGEGFLITNREIISEDIDDFEYTPKPEYPGEFTVFNEPDEKHVLQKFYEHIRDVRPTVIATFNGDFFDWPFVETRTNLHDMDMFDEIGFAKDNEGEYKSKYCVHMDCFRWVKRDSYLPQGSQGLKAVTTAKLGYNPIELDPELMTPYAYEKPQVLSEYSVSDAVATYYLYFKYVHPFIFSLCTIIPLNPDEVLRKGTGTLCEMLLMVQAYEKEILLPNKYTDPIERFYDGHLLESETYVGGHVESLESGVFRSDIPNNFNIQPAAIDELLQDLRKSIEFCIEVENGKKIADVENFDEVYEEIKAKLEDLRDNPVRTENPLIYHVDVASMYPNIMTSNRLQPDSMKTEEDCAACDFNRPGKTCDRRLEWSWRGEFSPAKAIDYNLIKRTLQSEKFPPLKDWLPARTFEELSYPEQALLMKTRLGDYSQKVHKKKKVTETVTREAIVCQRENPFYVNTVRNFRDRRYEFKNLAKVWKGKSSKCADTISRDEANKMVVLYDSLQLAHKVILNSFYGYVMRKGSRWYSMEMAGITCLTGSKIIQMARALVERIGRPLELDTDGIWCILPKSFPENFNLKCKDGKKVFLEYPCSMLNYLVHQKFTNHQYQDLEDPERFKYSTKSENSIFFEVDGPYRAMVLPTSKEEGKGLKKRYAVFNHDGSLAELKGFELKRRGELNLIKNFQSDIFKLFLDGDTLEECYKAVATVANNWLDVLDTKGGMLEDEDLIELICENKMMSKALTEYEGQKSTSITTAKRLGEFLGEEMVKDAGLACKYIISSKPADSPVTERAIPVAVFSSEKKEYFLKKWLKDSSLTEFDPRSILDWGYYYERLASVVQKIITIPAAYQSVQNPVPRVPHPDWLRKRILAQDDKRKQSSISAFFGVLSKKEHQGKAFKDIEDFGNRADDDVPGSLVGKVTVKKRKLREAQKAKIEEEEKHASLLRGTCPSMTEDYVGFLEYQKAKWNLQSRNRDRRKKLFGETSESSHRSSVGNMIRKQAENIAGTNWEILEYKIDPTKVGVVKVHLLSAGKVYSFSFNIPKQVYATFKSQLSSKKTIANCEIEKSRAVLPNGHDASNLYKFTMPETTYNEEISRVDSLFHDSRIVGLYETEISSIDRAIIGLGNTVRFDDTRVGALGKCLKTGFTTKDLIQINQAQYLKRFNMEIFYLLHLVTNSYEFFSLFCTWTNTVFLYVLKPSTGAQELPSNLEKIYKDVYEAKKDSFTSYYNIVDYPIDVKFETLYFNNPSSLYKKLNSTLRKIHEGRSSKALFAIQSPYCHKVLNLLESATDFPTIRMSVREVPMPAIGWQSLISQRIMKHYFNLASGIKNLIDLSNYSNIPLCNLQAENLDYLIDVQYARRLTENNVVLWWSNNLYPDHGGYEADQVDDLEGLESITINKPEIYETACLEIEIGTLTINTILTSSLINEMEGTDLADDPLDGDDNHGASTLAVDTFSPTALALLRSMVKQWWDDALNHNIHADSMTSQLVLWIQKRSSKLYDYTLHRHIHKLTYKALRQLVGEFRRMNAQVVFATSQKLIVQTSKISVENSYAFGNYAVNAVRSKPLFNFLDLRIVRYWDLLVWMDQFNYAGRCCTEITNEEVQDLIPFSKWHIKKFLPVMFQSEFEDWVVIFLNALASYKGEVLLGGTQLGTQRITQLAHILNGQKKQDTLNETDEDDFVSEVMVNFRKPLQQRIKLLNRRQNESILNPEMKQEYEFPKLAGSHLNMKAPVLELVKFLCGVFALSSKRSIEVRMLRRDLLQELDVREFSAESLFINPSASLTITSVICDYCEYIRDVDFCRDEDSDVWACTNCRKSYNKAAMEEELIAQCMRLVAKYLSQDYQCSRCHTIKSDNMSEFCKCSGSWTETVKYEYVEQRLLVFRNVASIYGLKMLLVQLEDYF</sequence>
<dbReference type="Pfam" id="PF22912">
    <property type="entry name" value="zf-DPOE"/>
    <property type="match status" value="1"/>
</dbReference>
<evidence type="ECO:0000256" key="9">
    <source>
        <dbReference type="ARBA" id="ARBA00022771"/>
    </source>
</evidence>
<dbReference type="Gene3D" id="3.90.1600.10">
    <property type="entry name" value="Palm domain of DNA polymerase"/>
    <property type="match status" value="1"/>
</dbReference>
<proteinExistence type="inferred from homology"/>
<dbReference type="GO" id="GO:0007064">
    <property type="term" value="P:mitotic sister chromatid cohesion"/>
    <property type="evidence" value="ECO:0007669"/>
    <property type="project" value="EnsemblFungi"/>
</dbReference>
<gene>
    <name evidence="19" type="ORF">METBIDRAFT_43567</name>
</gene>
<evidence type="ECO:0000256" key="16">
    <source>
        <dbReference type="ARBA" id="ARBA00049244"/>
    </source>
</evidence>
<dbReference type="OrthoDB" id="10060449at2759"/>
<dbReference type="PANTHER" id="PTHR10670:SF0">
    <property type="entry name" value="DNA POLYMERASE EPSILON CATALYTIC SUBUNIT A"/>
    <property type="match status" value="1"/>
</dbReference>
<dbReference type="Pfam" id="PF23250">
    <property type="entry name" value="zf_DPOE_2"/>
    <property type="match status" value="1"/>
</dbReference>
<protein>
    <recommendedName>
        <fullName evidence="17">DNA polymerase epsilon catalytic subunit</fullName>
        <ecNumber evidence="17">2.7.7.7</ecNumber>
    </recommendedName>
</protein>
<dbReference type="InterPro" id="IPR055191">
    <property type="entry name" value="POL2_thumb"/>
</dbReference>
<dbReference type="EMBL" id="LXTC01000004">
    <property type="protein sequence ID" value="OBA20211.1"/>
    <property type="molecule type" value="Genomic_DNA"/>
</dbReference>
<dbReference type="InterPro" id="IPR013697">
    <property type="entry name" value="DNA_pol_e_suA_C"/>
</dbReference>
<dbReference type="GO" id="GO:0008622">
    <property type="term" value="C:epsilon DNA polymerase complex"/>
    <property type="evidence" value="ECO:0007669"/>
    <property type="project" value="EnsemblFungi"/>
</dbReference>
<dbReference type="InterPro" id="IPR043502">
    <property type="entry name" value="DNA/RNA_pol_sf"/>
</dbReference>
<dbReference type="GO" id="GO:0008270">
    <property type="term" value="F:zinc ion binding"/>
    <property type="evidence" value="ECO:0007669"/>
    <property type="project" value="UniProtKB-KW"/>
</dbReference>
<evidence type="ECO:0000256" key="10">
    <source>
        <dbReference type="ARBA" id="ARBA00022833"/>
    </source>
</evidence>
<keyword evidence="7 17" id="KW-0235">DNA replication</keyword>
<keyword evidence="8 17" id="KW-0479">Metal-binding</keyword>
<keyword evidence="20" id="KW-1185">Reference proteome</keyword>
<keyword evidence="11 17" id="KW-0239">DNA-directed DNA polymerase</keyword>
<comment type="caution">
    <text evidence="19">The sequence shown here is derived from an EMBL/GenBank/DDBJ whole genome shotgun (WGS) entry which is preliminary data.</text>
</comment>
<dbReference type="Proteomes" id="UP000092555">
    <property type="component" value="Unassembled WGS sequence"/>
</dbReference>
<comment type="subcellular location">
    <subcellularLocation>
        <location evidence="2 17">Nucleus</location>
    </subcellularLocation>
</comment>
<dbReference type="PANTHER" id="PTHR10670">
    <property type="entry name" value="DNA POLYMERASE EPSILON CATALYTIC SUBUNIT A"/>
    <property type="match status" value="1"/>
</dbReference>
<dbReference type="Gene3D" id="3.30.342.10">
    <property type="entry name" value="DNA Polymerase, chain B, domain 1"/>
    <property type="match status" value="1"/>
</dbReference>
<feature type="domain" description="DNA polymerase epsilon catalytic subunit A C-terminal" evidence="18">
    <location>
        <begin position="1535"/>
        <end position="1919"/>
    </location>
</feature>
<evidence type="ECO:0000313" key="19">
    <source>
        <dbReference type="EMBL" id="OBA20211.1"/>
    </source>
</evidence>